<evidence type="ECO:0000256" key="5">
    <source>
        <dbReference type="SAM" id="MobiDB-lite"/>
    </source>
</evidence>
<dbReference type="RefSeq" id="XP_002183445.1">
    <property type="nucleotide sequence ID" value="XM_002183409.1"/>
</dbReference>
<dbReference type="KEGG" id="pti:PHATRDRAFT_48783"/>
<dbReference type="InterPro" id="IPR000719">
    <property type="entry name" value="Prot_kinase_dom"/>
</dbReference>
<dbReference type="AlphaFoldDB" id="B7G8C8"/>
<dbReference type="GeneID" id="7195055"/>
<dbReference type="OMA" id="RTHEDPL"/>
<dbReference type="InParanoid" id="B7G8C8"/>
<evidence type="ECO:0000256" key="3">
    <source>
        <dbReference type="ARBA" id="ARBA00022777"/>
    </source>
</evidence>
<dbReference type="GO" id="GO:0005524">
    <property type="term" value="F:ATP binding"/>
    <property type="evidence" value="ECO:0007669"/>
    <property type="project" value="UniProtKB-KW"/>
</dbReference>
<evidence type="ECO:0000259" key="6">
    <source>
        <dbReference type="PROSITE" id="PS50011"/>
    </source>
</evidence>
<keyword evidence="3" id="KW-0418">Kinase</keyword>
<accession>B7G8C8</accession>
<dbReference type="GO" id="GO:0000407">
    <property type="term" value="C:phagophore assembly site"/>
    <property type="evidence" value="ECO:0007669"/>
    <property type="project" value="TreeGrafter"/>
</dbReference>
<sequence>MVALLPPPTEGARLTFEQLSEEPPQAPPTETYEPEIFSGSRDPADVTVLPPVDTDMESAEEIPPVFLMRQENASQAYGLIAKPSISLDHHGAGWGCILFAIVYERINDTTFRAPQEANATYVAIKKLNKKVVAEYLRRGGEENPYKEIYRMQELGDNIHVLKCVEALQDEEFVYIITPRACATGTLRDLVPWLDTKTIDSSRARKIFIQILQILAYLELHNICHRDLSPDNFMFLTPTNLVVFDFALSLRMPSNADGQRALFAPQGNFGTRAYMEPTIFMDRVFDGVYSDLWSALVILYNLLTSQVLYEVPHPVDVRFRYFILAKALSSTPMNEMAVQAMIDIFGAEGSRQQQHHILSNAMANLNIGPAAMEIFEKCFRVSPAERWTLAQVIESKYIQQGDD</sequence>
<evidence type="ECO:0000313" key="7">
    <source>
        <dbReference type="EMBL" id="EEC45145.1"/>
    </source>
</evidence>
<dbReference type="InterPro" id="IPR008266">
    <property type="entry name" value="Tyr_kinase_AS"/>
</dbReference>
<keyword evidence="8" id="KW-1185">Reference proteome</keyword>
<dbReference type="PaxDb" id="2850-Phatr48783"/>
<keyword evidence="4" id="KW-0067">ATP-binding</keyword>
<organism evidence="7 8">
    <name type="scientific">Phaeodactylum tricornutum (strain CCAP 1055/1)</name>
    <dbReference type="NCBI Taxonomy" id="556484"/>
    <lineage>
        <taxon>Eukaryota</taxon>
        <taxon>Sar</taxon>
        <taxon>Stramenopiles</taxon>
        <taxon>Ochrophyta</taxon>
        <taxon>Bacillariophyta</taxon>
        <taxon>Bacillariophyceae</taxon>
        <taxon>Bacillariophycidae</taxon>
        <taxon>Naviculales</taxon>
        <taxon>Phaeodactylaceae</taxon>
        <taxon>Phaeodactylum</taxon>
    </lineage>
</organism>
<reference evidence="8" key="2">
    <citation type="submission" date="2008-08" db="EMBL/GenBank/DDBJ databases">
        <authorList>
            <consortium name="Diatom Consortium"/>
            <person name="Grigoriev I."/>
            <person name="Grimwood J."/>
            <person name="Kuo A."/>
            <person name="Otillar R.P."/>
            <person name="Salamov A."/>
            <person name="Detter J.C."/>
            <person name="Lindquist E."/>
            <person name="Shapiro H."/>
            <person name="Lucas S."/>
            <person name="Glavina del Rio T."/>
            <person name="Pitluck S."/>
            <person name="Rokhsar D."/>
            <person name="Bowler C."/>
        </authorList>
    </citation>
    <scope>GENOME REANNOTATION</scope>
    <source>
        <strain evidence="8">CCAP 1055/1</strain>
    </source>
</reference>
<name>B7G8C8_PHATC</name>
<dbReference type="SUPFAM" id="SSF56112">
    <property type="entry name" value="Protein kinase-like (PK-like)"/>
    <property type="match status" value="1"/>
</dbReference>
<dbReference type="PANTHER" id="PTHR24348:SF22">
    <property type="entry name" value="NON-SPECIFIC SERINE_THREONINE PROTEIN KINASE"/>
    <property type="match status" value="1"/>
</dbReference>
<dbReference type="InterPro" id="IPR011009">
    <property type="entry name" value="Kinase-like_dom_sf"/>
</dbReference>
<dbReference type="InterPro" id="IPR045269">
    <property type="entry name" value="Atg1-like"/>
</dbReference>
<dbReference type="eggNOG" id="KOG0583">
    <property type="taxonomic scope" value="Eukaryota"/>
</dbReference>
<dbReference type="PANTHER" id="PTHR24348">
    <property type="entry name" value="SERINE/THREONINE-PROTEIN KINASE UNC-51-RELATED"/>
    <property type="match status" value="1"/>
</dbReference>
<dbReference type="GO" id="GO:0016020">
    <property type="term" value="C:membrane"/>
    <property type="evidence" value="ECO:0007669"/>
    <property type="project" value="TreeGrafter"/>
</dbReference>
<dbReference type="GO" id="GO:0005829">
    <property type="term" value="C:cytosol"/>
    <property type="evidence" value="ECO:0007669"/>
    <property type="project" value="TreeGrafter"/>
</dbReference>
<dbReference type="STRING" id="556484.B7G8C8"/>
<feature type="domain" description="Protein kinase" evidence="6">
    <location>
        <begin position="88"/>
        <end position="397"/>
    </location>
</feature>
<dbReference type="GO" id="GO:0010506">
    <property type="term" value="P:regulation of autophagy"/>
    <property type="evidence" value="ECO:0007669"/>
    <property type="project" value="InterPro"/>
</dbReference>
<keyword evidence="1" id="KW-0808">Transferase</keyword>
<dbReference type="EMBL" id="CM000621">
    <property type="protein sequence ID" value="EEC45145.1"/>
    <property type="molecule type" value="Genomic_DNA"/>
</dbReference>
<dbReference type="CDD" id="cd00180">
    <property type="entry name" value="PKc"/>
    <property type="match status" value="1"/>
</dbReference>
<dbReference type="PROSITE" id="PS00109">
    <property type="entry name" value="PROTEIN_KINASE_TYR"/>
    <property type="match status" value="1"/>
</dbReference>
<dbReference type="GO" id="GO:0000045">
    <property type="term" value="P:autophagosome assembly"/>
    <property type="evidence" value="ECO:0007669"/>
    <property type="project" value="TreeGrafter"/>
</dbReference>
<dbReference type="GO" id="GO:0005776">
    <property type="term" value="C:autophagosome"/>
    <property type="evidence" value="ECO:0007669"/>
    <property type="project" value="TreeGrafter"/>
</dbReference>
<evidence type="ECO:0000256" key="2">
    <source>
        <dbReference type="ARBA" id="ARBA00022741"/>
    </source>
</evidence>
<reference evidence="7 8" key="1">
    <citation type="journal article" date="2008" name="Nature">
        <title>The Phaeodactylum genome reveals the evolutionary history of diatom genomes.</title>
        <authorList>
            <person name="Bowler C."/>
            <person name="Allen A.E."/>
            <person name="Badger J.H."/>
            <person name="Grimwood J."/>
            <person name="Jabbari K."/>
            <person name="Kuo A."/>
            <person name="Maheswari U."/>
            <person name="Martens C."/>
            <person name="Maumus F."/>
            <person name="Otillar R.P."/>
            <person name="Rayko E."/>
            <person name="Salamov A."/>
            <person name="Vandepoele K."/>
            <person name="Beszteri B."/>
            <person name="Gruber A."/>
            <person name="Heijde M."/>
            <person name="Katinka M."/>
            <person name="Mock T."/>
            <person name="Valentin K."/>
            <person name="Verret F."/>
            <person name="Berges J.A."/>
            <person name="Brownlee C."/>
            <person name="Cadoret J.P."/>
            <person name="Chiovitti A."/>
            <person name="Choi C.J."/>
            <person name="Coesel S."/>
            <person name="De Martino A."/>
            <person name="Detter J.C."/>
            <person name="Durkin C."/>
            <person name="Falciatore A."/>
            <person name="Fournet J."/>
            <person name="Haruta M."/>
            <person name="Huysman M.J."/>
            <person name="Jenkins B.D."/>
            <person name="Jiroutova K."/>
            <person name="Jorgensen R.E."/>
            <person name="Joubert Y."/>
            <person name="Kaplan A."/>
            <person name="Kroger N."/>
            <person name="Kroth P.G."/>
            <person name="La Roche J."/>
            <person name="Lindquist E."/>
            <person name="Lommer M."/>
            <person name="Martin-Jezequel V."/>
            <person name="Lopez P.J."/>
            <person name="Lucas S."/>
            <person name="Mangogna M."/>
            <person name="McGinnis K."/>
            <person name="Medlin L.K."/>
            <person name="Montsant A."/>
            <person name="Oudot-Le Secq M.P."/>
            <person name="Napoli C."/>
            <person name="Obornik M."/>
            <person name="Parker M.S."/>
            <person name="Petit J.L."/>
            <person name="Porcel B.M."/>
            <person name="Poulsen N."/>
            <person name="Robison M."/>
            <person name="Rychlewski L."/>
            <person name="Rynearson T.A."/>
            <person name="Schmutz J."/>
            <person name="Shapiro H."/>
            <person name="Siaut M."/>
            <person name="Stanley M."/>
            <person name="Sussman M.R."/>
            <person name="Taylor A.R."/>
            <person name="Vardi A."/>
            <person name="von Dassow P."/>
            <person name="Vyverman W."/>
            <person name="Willis A."/>
            <person name="Wyrwicz L.S."/>
            <person name="Rokhsar D.S."/>
            <person name="Weissenbach J."/>
            <person name="Armbrust E.V."/>
            <person name="Green B.R."/>
            <person name="Van de Peer Y."/>
            <person name="Grigoriev I.V."/>
        </authorList>
    </citation>
    <scope>NUCLEOTIDE SEQUENCE [LARGE SCALE GENOMIC DNA]</scope>
    <source>
        <strain evidence="7 8">CCAP 1055/1</strain>
    </source>
</reference>
<dbReference type="Gene3D" id="1.10.510.10">
    <property type="entry name" value="Transferase(Phosphotransferase) domain 1"/>
    <property type="match status" value="1"/>
</dbReference>
<dbReference type="Pfam" id="PF00069">
    <property type="entry name" value="Pkinase"/>
    <property type="match status" value="1"/>
</dbReference>
<proteinExistence type="predicted"/>
<dbReference type="PROSITE" id="PS50011">
    <property type="entry name" value="PROTEIN_KINASE_DOM"/>
    <property type="match status" value="1"/>
</dbReference>
<protein>
    <recommendedName>
        <fullName evidence="6">Protein kinase domain-containing protein</fullName>
    </recommendedName>
</protein>
<evidence type="ECO:0000256" key="4">
    <source>
        <dbReference type="ARBA" id="ARBA00022840"/>
    </source>
</evidence>
<evidence type="ECO:0000256" key="1">
    <source>
        <dbReference type="ARBA" id="ARBA00022679"/>
    </source>
</evidence>
<dbReference type="OrthoDB" id="541276at2759"/>
<dbReference type="Proteomes" id="UP000000759">
    <property type="component" value="Chromosome 19"/>
</dbReference>
<gene>
    <name evidence="7" type="ORF">PHATRDRAFT_48783</name>
</gene>
<feature type="region of interest" description="Disordered" evidence="5">
    <location>
        <begin position="1"/>
        <end position="43"/>
    </location>
</feature>
<keyword evidence="2" id="KW-0547">Nucleotide-binding</keyword>
<evidence type="ECO:0000313" key="8">
    <source>
        <dbReference type="Proteomes" id="UP000000759"/>
    </source>
</evidence>
<dbReference type="HOGENOM" id="CLU_686000_0_0_1"/>
<dbReference type="GO" id="GO:0004674">
    <property type="term" value="F:protein serine/threonine kinase activity"/>
    <property type="evidence" value="ECO:0007669"/>
    <property type="project" value="InterPro"/>
</dbReference>